<sequence length="149" mass="16353">MTERVVVRLFRPTHARAAQCRVQRAGMFLRVHCCAFLVVCLSAPPPALLLRSYLRALSSLSIRAASLHRFFSWAYAPTVYACSLPLRPHLVIRVRVRISVRLTLPSALPHFTSRRALGLSPIRGGAAFIVHALPPACASLLSTPSTSLT</sequence>
<dbReference type="VEuPathDB" id="TriTrypDB:LdBPK_231840.1"/>
<dbReference type="EMBL" id="CP029522">
    <property type="protein sequence ID" value="AYU79067.1"/>
    <property type="molecule type" value="Genomic_DNA"/>
</dbReference>
<accession>A0A3S7WXZ7</accession>
<dbReference type="VEuPathDB" id="TriTrypDB:LdCL_230025500"/>
<name>A0A3S7WXZ7_LEIDO</name>
<dbReference type="VEuPathDB" id="TriTrypDB:LDHU3_23.2420"/>
<dbReference type="Proteomes" id="UP000274082">
    <property type="component" value="Chromosome 23"/>
</dbReference>
<dbReference type="AlphaFoldDB" id="A0A3S7WXZ7"/>
<proteinExistence type="predicted"/>
<dbReference type="OrthoDB" id="10609650at2759"/>
<protein>
    <submittedName>
        <fullName evidence="1">Uncharacterized protein</fullName>
    </submittedName>
</protein>
<evidence type="ECO:0000313" key="1">
    <source>
        <dbReference type="EMBL" id="AYU79067.1"/>
    </source>
</evidence>
<evidence type="ECO:0000313" key="2">
    <source>
        <dbReference type="Proteomes" id="UP000274082"/>
    </source>
</evidence>
<organism evidence="1 2">
    <name type="scientific">Leishmania donovani</name>
    <dbReference type="NCBI Taxonomy" id="5661"/>
    <lineage>
        <taxon>Eukaryota</taxon>
        <taxon>Discoba</taxon>
        <taxon>Euglenozoa</taxon>
        <taxon>Kinetoplastea</taxon>
        <taxon>Metakinetoplastina</taxon>
        <taxon>Trypanosomatida</taxon>
        <taxon>Trypanosomatidae</taxon>
        <taxon>Leishmaniinae</taxon>
        <taxon>Leishmania</taxon>
    </lineage>
</organism>
<keyword evidence="2" id="KW-1185">Reference proteome</keyword>
<reference evidence="1 2" key="1">
    <citation type="journal article" date="2018" name="Sci. Rep.">
        <title>A complete Leishmania donovani reference genome identifies novel genetic variations associated with virulence.</title>
        <authorList>
            <person name="Lypaczewski P."/>
            <person name="Hoshizaki J."/>
            <person name="Zhang W.-W."/>
            <person name="McCall L.-I."/>
            <person name="Torcivia-Rodriguez J."/>
            <person name="Simonyan V."/>
            <person name="Kaur A."/>
            <person name="Dewar K."/>
            <person name="Matlashewski G."/>
        </authorList>
    </citation>
    <scope>NUCLEOTIDE SEQUENCE [LARGE SCALE GENOMIC DNA]</scope>
    <source>
        <strain evidence="1 2">LdCL</strain>
    </source>
</reference>
<gene>
    <name evidence="1" type="ORF">LdCL_230025500</name>
</gene>